<protein>
    <recommendedName>
        <fullName evidence="4">DUF2975 domain-containing protein</fullName>
    </recommendedName>
</protein>
<dbReference type="InterPro" id="IPR021354">
    <property type="entry name" value="DUF2975"/>
</dbReference>
<evidence type="ECO:0000313" key="2">
    <source>
        <dbReference type="EMBL" id="GGN40264.1"/>
    </source>
</evidence>
<accession>A0ABQ2J917</accession>
<name>A0ABQ2J917_9SPHN</name>
<feature type="transmembrane region" description="Helical" evidence="1">
    <location>
        <begin position="153"/>
        <end position="171"/>
    </location>
</feature>
<keyword evidence="1" id="KW-0472">Membrane</keyword>
<sequence length="185" mass="19516">MDLGLNMFRKQMPSGETWRRSLQDPLLVVAVVVLVIALVGIALTMAAALAALVLTMTTASPMGLPFSDPAWDQVSSLIFALVALSVIAGGIGNVLNIVATVAERNAFDPANAGRIERLGWRVVELGVIGWLARRLDVPVGGNIAGFDISVDLGGGNVLAFALVLFVLARVFRHGSRLQTEVEGTV</sequence>
<comment type="caution">
    <text evidence="2">The sequence shown here is derived from an EMBL/GenBank/DDBJ whole genome shotgun (WGS) entry which is preliminary data.</text>
</comment>
<reference evidence="3" key="1">
    <citation type="journal article" date="2019" name="Int. J. Syst. Evol. Microbiol.">
        <title>The Global Catalogue of Microorganisms (GCM) 10K type strain sequencing project: providing services to taxonomists for standard genome sequencing and annotation.</title>
        <authorList>
            <consortium name="The Broad Institute Genomics Platform"/>
            <consortium name="The Broad Institute Genome Sequencing Center for Infectious Disease"/>
            <person name="Wu L."/>
            <person name="Ma J."/>
        </authorList>
    </citation>
    <scope>NUCLEOTIDE SEQUENCE [LARGE SCALE GENOMIC DNA]</scope>
    <source>
        <strain evidence="3">CGMCC 1.6784</strain>
    </source>
</reference>
<dbReference type="EMBL" id="BMLK01000001">
    <property type="protein sequence ID" value="GGN40264.1"/>
    <property type="molecule type" value="Genomic_DNA"/>
</dbReference>
<dbReference type="Pfam" id="PF11188">
    <property type="entry name" value="DUF2975"/>
    <property type="match status" value="1"/>
</dbReference>
<keyword evidence="1" id="KW-0812">Transmembrane</keyword>
<feature type="transmembrane region" description="Helical" evidence="1">
    <location>
        <begin position="26"/>
        <end position="54"/>
    </location>
</feature>
<evidence type="ECO:0008006" key="4">
    <source>
        <dbReference type="Google" id="ProtNLM"/>
    </source>
</evidence>
<keyword evidence="1" id="KW-1133">Transmembrane helix</keyword>
<keyword evidence="3" id="KW-1185">Reference proteome</keyword>
<proteinExistence type="predicted"/>
<evidence type="ECO:0000256" key="1">
    <source>
        <dbReference type="SAM" id="Phobius"/>
    </source>
</evidence>
<feature type="transmembrane region" description="Helical" evidence="1">
    <location>
        <begin position="74"/>
        <end position="98"/>
    </location>
</feature>
<evidence type="ECO:0000313" key="3">
    <source>
        <dbReference type="Proteomes" id="UP000605099"/>
    </source>
</evidence>
<organism evidence="2 3">
    <name type="scientific">Novosphingobium indicum</name>
    <dbReference type="NCBI Taxonomy" id="462949"/>
    <lineage>
        <taxon>Bacteria</taxon>
        <taxon>Pseudomonadati</taxon>
        <taxon>Pseudomonadota</taxon>
        <taxon>Alphaproteobacteria</taxon>
        <taxon>Sphingomonadales</taxon>
        <taxon>Sphingomonadaceae</taxon>
        <taxon>Novosphingobium</taxon>
    </lineage>
</organism>
<dbReference type="Proteomes" id="UP000605099">
    <property type="component" value="Unassembled WGS sequence"/>
</dbReference>
<dbReference type="RefSeq" id="WP_188817151.1">
    <property type="nucleotide sequence ID" value="NZ_BMLK01000001.1"/>
</dbReference>
<gene>
    <name evidence="2" type="ORF">GCM10011349_00950</name>
</gene>